<organism evidence="2 3">
    <name type="scientific">Ophiobolus disseminans</name>
    <dbReference type="NCBI Taxonomy" id="1469910"/>
    <lineage>
        <taxon>Eukaryota</taxon>
        <taxon>Fungi</taxon>
        <taxon>Dikarya</taxon>
        <taxon>Ascomycota</taxon>
        <taxon>Pezizomycotina</taxon>
        <taxon>Dothideomycetes</taxon>
        <taxon>Pleosporomycetidae</taxon>
        <taxon>Pleosporales</taxon>
        <taxon>Pleosporineae</taxon>
        <taxon>Phaeosphaeriaceae</taxon>
        <taxon>Ophiobolus</taxon>
    </lineage>
</organism>
<evidence type="ECO:0000256" key="1">
    <source>
        <dbReference type="ARBA" id="ARBA00035112"/>
    </source>
</evidence>
<dbReference type="InterPro" id="IPR021765">
    <property type="entry name" value="UstYa-like"/>
</dbReference>
<sequence>MLKEAIMCQADTTVLTMMWSDQSIRPIGNLTAPHECVNWDRLMEWVQPNSRDLTADGWLVHPKFGM</sequence>
<name>A0A6A6ZX88_9PLEO</name>
<dbReference type="EMBL" id="MU006228">
    <property type="protein sequence ID" value="KAF2825318.1"/>
    <property type="molecule type" value="Genomic_DNA"/>
</dbReference>
<comment type="similarity">
    <text evidence="1">Belongs to the ustYa family.</text>
</comment>
<dbReference type="AlphaFoldDB" id="A0A6A6ZX88"/>
<proteinExistence type="inferred from homology"/>
<evidence type="ECO:0000313" key="2">
    <source>
        <dbReference type="EMBL" id="KAF2825318.1"/>
    </source>
</evidence>
<dbReference type="Proteomes" id="UP000799424">
    <property type="component" value="Unassembled WGS sequence"/>
</dbReference>
<gene>
    <name evidence="2" type="ORF">CC86DRAFT_371033</name>
</gene>
<dbReference type="GO" id="GO:0043386">
    <property type="term" value="P:mycotoxin biosynthetic process"/>
    <property type="evidence" value="ECO:0007669"/>
    <property type="project" value="InterPro"/>
</dbReference>
<accession>A0A6A6ZX88</accession>
<evidence type="ECO:0000313" key="3">
    <source>
        <dbReference type="Proteomes" id="UP000799424"/>
    </source>
</evidence>
<keyword evidence="3" id="KW-1185">Reference proteome</keyword>
<protein>
    <submittedName>
        <fullName evidence="2">Uncharacterized protein</fullName>
    </submittedName>
</protein>
<reference evidence="2" key="1">
    <citation type="journal article" date="2020" name="Stud. Mycol.">
        <title>101 Dothideomycetes genomes: a test case for predicting lifestyles and emergence of pathogens.</title>
        <authorList>
            <person name="Haridas S."/>
            <person name="Albert R."/>
            <person name="Binder M."/>
            <person name="Bloem J."/>
            <person name="Labutti K."/>
            <person name="Salamov A."/>
            <person name="Andreopoulos B."/>
            <person name="Baker S."/>
            <person name="Barry K."/>
            <person name="Bills G."/>
            <person name="Bluhm B."/>
            <person name="Cannon C."/>
            <person name="Castanera R."/>
            <person name="Culley D."/>
            <person name="Daum C."/>
            <person name="Ezra D."/>
            <person name="Gonzalez J."/>
            <person name="Henrissat B."/>
            <person name="Kuo A."/>
            <person name="Liang C."/>
            <person name="Lipzen A."/>
            <person name="Lutzoni F."/>
            <person name="Magnuson J."/>
            <person name="Mondo S."/>
            <person name="Nolan M."/>
            <person name="Ohm R."/>
            <person name="Pangilinan J."/>
            <person name="Park H.-J."/>
            <person name="Ramirez L."/>
            <person name="Alfaro M."/>
            <person name="Sun H."/>
            <person name="Tritt A."/>
            <person name="Yoshinaga Y."/>
            <person name="Zwiers L.-H."/>
            <person name="Turgeon B."/>
            <person name="Goodwin S."/>
            <person name="Spatafora J."/>
            <person name="Crous P."/>
            <person name="Grigoriev I."/>
        </authorList>
    </citation>
    <scope>NUCLEOTIDE SEQUENCE</scope>
    <source>
        <strain evidence="2">CBS 113818</strain>
    </source>
</reference>
<dbReference type="OrthoDB" id="3687641at2759"/>
<dbReference type="Pfam" id="PF11807">
    <property type="entry name" value="UstYa"/>
    <property type="match status" value="1"/>
</dbReference>